<dbReference type="InterPro" id="IPR036527">
    <property type="entry name" value="SCP2_sterol-bd_dom_sf"/>
</dbReference>
<proteinExistence type="predicted"/>
<gene>
    <name evidence="2" type="ORF">Afil01_41330</name>
</gene>
<dbReference type="AlphaFoldDB" id="A0A9W6WB89"/>
<feature type="domain" description="SCP2" evidence="1">
    <location>
        <begin position="27"/>
        <end position="112"/>
    </location>
</feature>
<evidence type="ECO:0000259" key="1">
    <source>
        <dbReference type="Pfam" id="PF02036"/>
    </source>
</evidence>
<sequence length="112" mass="11936">MATIEECRAALDALAAKLAENADSVRGKVDLDRTLAAEITDLPAHFHGRLAQGRLIDIADGDDPDAKIRLIVGSDDLIALVAGDLDFGRAFASGRVKIKANLFDLLKLKALL</sequence>
<keyword evidence="3" id="KW-1185">Reference proteome</keyword>
<dbReference type="InterPro" id="IPR003033">
    <property type="entry name" value="SCP2_sterol-bd_dom"/>
</dbReference>
<evidence type="ECO:0000313" key="3">
    <source>
        <dbReference type="Proteomes" id="UP001165079"/>
    </source>
</evidence>
<organism evidence="2 3">
    <name type="scientific">Actinorhabdospora filicis</name>
    <dbReference type="NCBI Taxonomy" id="1785913"/>
    <lineage>
        <taxon>Bacteria</taxon>
        <taxon>Bacillati</taxon>
        <taxon>Actinomycetota</taxon>
        <taxon>Actinomycetes</taxon>
        <taxon>Micromonosporales</taxon>
        <taxon>Micromonosporaceae</taxon>
        <taxon>Actinorhabdospora</taxon>
    </lineage>
</organism>
<dbReference type="Proteomes" id="UP001165079">
    <property type="component" value="Unassembled WGS sequence"/>
</dbReference>
<dbReference type="SUPFAM" id="SSF55718">
    <property type="entry name" value="SCP-like"/>
    <property type="match status" value="1"/>
</dbReference>
<reference evidence="2" key="1">
    <citation type="submission" date="2023-03" db="EMBL/GenBank/DDBJ databases">
        <title>Actinorhabdospora filicis NBRC 111898.</title>
        <authorList>
            <person name="Ichikawa N."/>
            <person name="Sato H."/>
            <person name="Tonouchi N."/>
        </authorList>
    </citation>
    <scope>NUCLEOTIDE SEQUENCE</scope>
    <source>
        <strain evidence="2">NBRC 111898</strain>
    </source>
</reference>
<name>A0A9W6WB89_9ACTN</name>
<dbReference type="Gene3D" id="3.30.1050.10">
    <property type="entry name" value="SCP2 sterol-binding domain"/>
    <property type="match status" value="1"/>
</dbReference>
<dbReference type="EMBL" id="BSTX01000002">
    <property type="protein sequence ID" value="GLZ79326.1"/>
    <property type="molecule type" value="Genomic_DNA"/>
</dbReference>
<accession>A0A9W6WB89</accession>
<evidence type="ECO:0000313" key="2">
    <source>
        <dbReference type="EMBL" id="GLZ79326.1"/>
    </source>
</evidence>
<dbReference type="Pfam" id="PF02036">
    <property type="entry name" value="SCP2"/>
    <property type="match status" value="1"/>
</dbReference>
<dbReference type="RefSeq" id="WP_285664448.1">
    <property type="nucleotide sequence ID" value="NZ_BSTX01000002.1"/>
</dbReference>
<protein>
    <recommendedName>
        <fullName evidence="1">SCP2 domain-containing protein</fullName>
    </recommendedName>
</protein>
<comment type="caution">
    <text evidence="2">The sequence shown here is derived from an EMBL/GenBank/DDBJ whole genome shotgun (WGS) entry which is preliminary data.</text>
</comment>